<feature type="domain" description="G-protein coupled receptors family 1 profile" evidence="8">
    <location>
        <begin position="37"/>
        <end position="291"/>
    </location>
</feature>
<dbReference type="RefSeq" id="XP_032831035.1">
    <property type="nucleotide sequence ID" value="XM_032975144.1"/>
</dbReference>
<keyword evidence="6" id="KW-0297">G-protein coupled receptor</keyword>
<evidence type="ECO:0000256" key="7">
    <source>
        <dbReference type="RuleBase" id="RU363047"/>
    </source>
</evidence>
<dbReference type="PROSITE" id="PS50262">
    <property type="entry name" value="G_PROTEIN_RECEP_F1_2"/>
    <property type="match status" value="1"/>
</dbReference>
<dbReference type="AlphaFoldDB" id="A0AAJ7XE62"/>
<keyword evidence="7" id="KW-0716">Sensory transduction</keyword>
<dbReference type="KEGG" id="pmrn:116954551"/>
<dbReference type="InterPro" id="IPR000725">
    <property type="entry name" value="Olfact_rcpt"/>
</dbReference>
<feature type="transmembrane region" description="Helical" evidence="7">
    <location>
        <begin position="17"/>
        <end position="43"/>
    </location>
</feature>
<feature type="transmembrane region" description="Helical" evidence="7">
    <location>
        <begin position="94"/>
        <end position="116"/>
    </location>
</feature>
<keyword evidence="5 6" id="KW-0807">Transducer</keyword>
<keyword evidence="2 6" id="KW-0812">Transmembrane</keyword>
<dbReference type="PANTHER" id="PTHR26451:SF860">
    <property type="entry name" value="ODORANT RECEPTOR-RELATED"/>
    <property type="match status" value="1"/>
</dbReference>
<dbReference type="GO" id="GO:0004984">
    <property type="term" value="F:olfactory receptor activity"/>
    <property type="evidence" value="ECO:0007669"/>
    <property type="project" value="InterPro"/>
</dbReference>
<feature type="transmembrane region" description="Helical" evidence="7">
    <location>
        <begin position="137"/>
        <end position="160"/>
    </location>
</feature>
<comment type="similarity">
    <text evidence="6">Belongs to the G-protein coupled receptor 1 family.</text>
</comment>
<evidence type="ECO:0000256" key="4">
    <source>
        <dbReference type="ARBA" id="ARBA00023136"/>
    </source>
</evidence>
<reference evidence="10" key="1">
    <citation type="submission" date="2025-08" db="UniProtKB">
        <authorList>
            <consortium name="RefSeq"/>
        </authorList>
    </citation>
    <scope>IDENTIFICATION</scope>
    <source>
        <tissue evidence="10">Sperm</tissue>
    </source>
</reference>
<evidence type="ECO:0000256" key="5">
    <source>
        <dbReference type="ARBA" id="ARBA00023224"/>
    </source>
</evidence>
<feature type="transmembrane region" description="Helical" evidence="7">
    <location>
        <begin position="236"/>
        <end position="255"/>
    </location>
</feature>
<dbReference type="GO" id="GO:0004930">
    <property type="term" value="F:G protein-coupled receptor activity"/>
    <property type="evidence" value="ECO:0007669"/>
    <property type="project" value="UniProtKB-KW"/>
</dbReference>
<keyword evidence="7" id="KW-0552">Olfaction</keyword>
<accession>A0AAJ7XE62</accession>
<gene>
    <name evidence="10" type="primary">LOC116954551</name>
</gene>
<dbReference type="InterPro" id="IPR052921">
    <property type="entry name" value="GPCR1_Superfamily_Member"/>
</dbReference>
<dbReference type="InterPro" id="IPR000276">
    <property type="entry name" value="GPCR_Rhodpsn"/>
</dbReference>
<dbReference type="PANTHER" id="PTHR26451">
    <property type="entry name" value="G_PROTEIN_RECEP_F1_2 DOMAIN-CONTAINING PROTEIN"/>
    <property type="match status" value="1"/>
</dbReference>
<keyword evidence="7" id="KW-1003">Cell membrane</keyword>
<evidence type="ECO:0000313" key="10">
    <source>
        <dbReference type="RefSeq" id="XP_032831035.1"/>
    </source>
</evidence>
<dbReference type="InterPro" id="IPR017452">
    <property type="entry name" value="GPCR_Rhodpsn_7TM"/>
</dbReference>
<feature type="transmembrane region" description="Helical" evidence="7">
    <location>
        <begin position="195"/>
        <end position="215"/>
    </location>
</feature>
<proteinExistence type="inferred from homology"/>
<keyword evidence="3 7" id="KW-1133">Transmembrane helix</keyword>
<keyword evidence="4 7" id="KW-0472">Membrane</keyword>
<dbReference type="GO" id="GO:0005886">
    <property type="term" value="C:plasma membrane"/>
    <property type="evidence" value="ECO:0007669"/>
    <property type="project" value="UniProtKB-SubCell"/>
</dbReference>
<dbReference type="GO" id="GO:0005549">
    <property type="term" value="F:odorant binding"/>
    <property type="evidence" value="ECO:0007669"/>
    <property type="project" value="TreeGrafter"/>
</dbReference>
<dbReference type="Pfam" id="PF13853">
    <property type="entry name" value="7tm_4"/>
    <property type="match status" value="1"/>
</dbReference>
<feature type="transmembrane region" description="Helical" evidence="7">
    <location>
        <begin position="275"/>
        <end position="293"/>
    </location>
</feature>
<dbReference type="SUPFAM" id="SSF81321">
    <property type="entry name" value="Family A G protein-coupled receptor-like"/>
    <property type="match status" value="1"/>
</dbReference>
<name>A0AAJ7XE62_PETMA</name>
<evidence type="ECO:0000313" key="9">
    <source>
        <dbReference type="Proteomes" id="UP001318040"/>
    </source>
</evidence>
<keyword evidence="6" id="KW-0675">Receptor</keyword>
<dbReference type="PRINTS" id="PR00237">
    <property type="entry name" value="GPCRRHODOPSN"/>
</dbReference>
<organism evidence="9 10">
    <name type="scientific">Petromyzon marinus</name>
    <name type="common">Sea lamprey</name>
    <dbReference type="NCBI Taxonomy" id="7757"/>
    <lineage>
        <taxon>Eukaryota</taxon>
        <taxon>Metazoa</taxon>
        <taxon>Chordata</taxon>
        <taxon>Craniata</taxon>
        <taxon>Vertebrata</taxon>
        <taxon>Cyclostomata</taxon>
        <taxon>Hyperoartia</taxon>
        <taxon>Petromyzontiformes</taxon>
        <taxon>Petromyzontidae</taxon>
        <taxon>Petromyzon</taxon>
    </lineage>
</organism>
<comment type="subcellular location">
    <subcellularLocation>
        <location evidence="7">Cell membrane</location>
        <topology evidence="7">Multi-pass membrane protein</topology>
    </subcellularLocation>
    <subcellularLocation>
        <location evidence="1">Membrane</location>
        <topology evidence="1">Multi-pass membrane protein</topology>
    </subcellularLocation>
</comment>
<dbReference type="Gene3D" id="1.20.1070.10">
    <property type="entry name" value="Rhodopsin 7-helix transmembrane proteins"/>
    <property type="match status" value="1"/>
</dbReference>
<evidence type="ECO:0000259" key="8">
    <source>
        <dbReference type="PROSITE" id="PS50262"/>
    </source>
</evidence>
<dbReference type="Proteomes" id="UP001318040">
    <property type="component" value="Chromosome 55"/>
</dbReference>
<evidence type="ECO:0000256" key="6">
    <source>
        <dbReference type="RuleBase" id="RU000688"/>
    </source>
</evidence>
<evidence type="ECO:0000256" key="2">
    <source>
        <dbReference type="ARBA" id="ARBA00022692"/>
    </source>
</evidence>
<dbReference type="PROSITE" id="PS00237">
    <property type="entry name" value="G_PROTEIN_RECEP_F1_1"/>
    <property type="match status" value="1"/>
</dbReference>
<sequence>MENSSSVVYLATFQAPYLVKVVIFSLCVPLFVITVVGNLLVLVTVAASRNLHKPMHIFLCNLVVSDAIGCTSSVPKQLHVILTGDTQIFYSSCIVQMFWIHFFSISEIFTLTAMAYDRYLAVCCPLRYHAIITNRRAVIATIVICTLAAVIAGSQTILIIPLKLKDKDRQVDGIHCDNMGILKLSASDTRINESYGSALIVVDVVALGIIGYTYFKIIVECKKSRLNQARNKSIETLITHFLALSIFFVAIFVAILVPRFIKKTEDSASRNIKSASQLAVFVVPIANVTIYLFRTKALKKAIVFHCHRLMLVFHLRLHKVQAVEE</sequence>
<dbReference type="PRINTS" id="PR00245">
    <property type="entry name" value="OLFACTORYR"/>
</dbReference>
<evidence type="ECO:0000256" key="1">
    <source>
        <dbReference type="ARBA" id="ARBA00004141"/>
    </source>
</evidence>
<keyword evidence="9" id="KW-1185">Reference proteome</keyword>
<protein>
    <recommendedName>
        <fullName evidence="7">Olfactory receptor</fullName>
    </recommendedName>
</protein>
<evidence type="ECO:0000256" key="3">
    <source>
        <dbReference type="ARBA" id="ARBA00022989"/>
    </source>
</evidence>